<evidence type="ECO:0000256" key="12">
    <source>
        <dbReference type="ARBA" id="ARBA00032220"/>
    </source>
</evidence>
<evidence type="ECO:0000256" key="4">
    <source>
        <dbReference type="ARBA" id="ARBA00013216"/>
    </source>
</evidence>
<dbReference type="Proteomes" id="UP001066276">
    <property type="component" value="Chromosome 6"/>
</dbReference>
<dbReference type="PROSITE" id="PS51767">
    <property type="entry name" value="PEPTIDASE_A1"/>
    <property type="match status" value="1"/>
</dbReference>
<evidence type="ECO:0000256" key="3">
    <source>
        <dbReference type="ARBA" id="ARBA00007447"/>
    </source>
</evidence>
<dbReference type="AlphaFoldDB" id="A0AAV7QCM5"/>
<comment type="catalytic activity">
    <reaction evidence="1">
        <text>Cleavage of Leu-|-Xaa bond in angiotensinogen to generate angiotensin I.</text>
        <dbReference type="EC" id="3.4.23.15"/>
    </reaction>
</comment>
<evidence type="ECO:0000256" key="7">
    <source>
        <dbReference type="ARBA" id="ARBA00022729"/>
    </source>
</evidence>
<keyword evidence="11 14" id="KW-1015">Disulfide bond</keyword>
<keyword evidence="7" id="KW-0732">Signal</keyword>
<comment type="subcellular location">
    <subcellularLocation>
        <location evidence="2">Secreted</location>
    </subcellularLocation>
</comment>
<dbReference type="GO" id="GO:0004190">
    <property type="term" value="F:aspartic-type endopeptidase activity"/>
    <property type="evidence" value="ECO:0007669"/>
    <property type="project" value="UniProtKB-KW"/>
</dbReference>
<dbReference type="FunFam" id="2.40.70.10:FF:000042">
    <property type="entry name" value="Cathepsin D"/>
    <property type="match status" value="1"/>
</dbReference>
<dbReference type="SUPFAM" id="SSF50630">
    <property type="entry name" value="Acid proteases"/>
    <property type="match status" value="1"/>
</dbReference>
<comment type="similarity">
    <text evidence="3 15">Belongs to the peptidase A1 family.</text>
</comment>
<dbReference type="InterPro" id="IPR001461">
    <property type="entry name" value="Aspartic_peptidase_A1"/>
</dbReference>
<keyword evidence="6 15" id="KW-0645">Protease</keyword>
<feature type="disulfide bond" evidence="14">
    <location>
        <begin position="263"/>
        <end position="267"/>
    </location>
</feature>
<comment type="caution">
    <text evidence="17">The sequence shown here is derived from an EMBL/GenBank/DDBJ whole genome shotgun (WGS) entry which is preliminary data.</text>
</comment>
<keyword evidence="8 15" id="KW-0064">Aspartyl protease</keyword>
<dbReference type="Gene3D" id="2.40.70.10">
    <property type="entry name" value="Acid Proteases"/>
    <property type="match status" value="2"/>
</dbReference>
<dbReference type="GO" id="GO:0005615">
    <property type="term" value="C:extracellular space"/>
    <property type="evidence" value="ECO:0007669"/>
    <property type="project" value="TreeGrafter"/>
</dbReference>
<evidence type="ECO:0000313" key="17">
    <source>
        <dbReference type="EMBL" id="KAJ1138059.1"/>
    </source>
</evidence>
<gene>
    <name evidence="17" type="ORF">NDU88_004450</name>
</gene>
<dbReference type="InterPro" id="IPR001969">
    <property type="entry name" value="Aspartic_peptidase_AS"/>
</dbReference>
<sequence length="387" mass="42022">MDVRGVVAFCFLCTCTQAFRRIPLKVMPSIRQTLREMGVKASDIFPEMKLKRKGTAPTNLTNYLDTQYFGEITIGSPPQTFKVVFDTGSANLWVPSYSCSPLYSACVSHSRYDSSKSDTYVENGTGFAIHYGSGTVKGFLSQDVVMVAGIPVIQVFAEATALPAFPFIFARFDGVLGMGYPGQAIDGITPVFDRILSEHVLKEEVFSVYYSRDTHLGTGGEIVLGGSDPNYYTGSFQYMDLIKSDYWQIGMKGISIGAELLFCSEGCSVAIDTGASYITGPAGSVSVLMKAVGATELAEGEYIVDCDKIHQLPDISFHMGGNAYTLSGPAYILRQSQFGEEVCTVAFSGLDIPPPTGPLWVLGASFIGQYYTEFDRRNNRIGFATSA</sequence>
<keyword evidence="9 15" id="KW-0378">Hydrolase</keyword>
<dbReference type="InterPro" id="IPR033121">
    <property type="entry name" value="PEPTIDASE_A1"/>
</dbReference>
<accession>A0AAV7QCM5</accession>
<keyword evidence="18" id="KW-1185">Reference proteome</keyword>
<protein>
    <recommendedName>
        <fullName evidence="4">renin</fullName>
        <ecNumber evidence="4">3.4.23.15</ecNumber>
    </recommendedName>
    <alternativeName>
        <fullName evidence="12">Angiotensinogenase</fullName>
    </alternativeName>
</protein>
<evidence type="ECO:0000256" key="2">
    <source>
        <dbReference type="ARBA" id="ARBA00004613"/>
    </source>
</evidence>
<keyword evidence="10" id="KW-0865">Zymogen</keyword>
<reference evidence="17" key="1">
    <citation type="journal article" date="2022" name="bioRxiv">
        <title>Sequencing and chromosome-scale assembly of the giantPleurodeles waltlgenome.</title>
        <authorList>
            <person name="Brown T."/>
            <person name="Elewa A."/>
            <person name="Iarovenko S."/>
            <person name="Subramanian E."/>
            <person name="Araus A.J."/>
            <person name="Petzold A."/>
            <person name="Susuki M."/>
            <person name="Suzuki K.-i.T."/>
            <person name="Hayashi T."/>
            <person name="Toyoda A."/>
            <person name="Oliveira C."/>
            <person name="Osipova E."/>
            <person name="Leigh N.D."/>
            <person name="Simon A."/>
            <person name="Yun M.H."/>
        </authorList>
    </citation>
    <scope>NUCLEOTIDE SEQUENCE</scope>
    <source>
        <strain evidence="17">20211129_DDA</strain>
        <tissue evidence="17">Liver</tissue>
    </source>
</reference>
<evidence type="ECO:0000313" key="18">
    <source>
        <dbReference type="Proteomes" id="UP001066276"/>
    </source>
</evidence>
<dbReference type="GO" id="GO:0002003">
    <property type="term" value="P:angiotensin maturation"/>
    <property type="evidence" value="ECO:0007669"/>
    <property type="project" value="TreeGrafter"/>
</dbReference>
<dbReference type="EMBL" id="JANPWB010000010">
    <property type="protein sequence ID" value="KAJ1138059.1"/>
    <property type="molecule type" value="Genomic_DNA"/>
</dbReference>
<evidence type="ECO:0000256" key="13">
    <source>
        <dbReference type="PIRSR" id="PIRSR601461-1"/>
    </source>
</evidence>
<dbReference type="InterPro" id="IPR021109">
    <property type="entry name" value="Peptidase_aspartic_dom_sf"/>
</dbReference>
<evidence type="ECO:0000256" key="1">
    <source>
        <dbReference type="ARBA" id="ARBA00000430"/>
    </source>
</evidence>
<feature type="domain" description="Peptidase A1" evidence="16">
    <location>
        <begin position="68"/>
        <end position="384"/>
    </location>
</feature>
<feature type="disulfide bond" evidence="14">
    <location>
        <begin position="99"/>
        <end position="106"/>
    </location>
</feature>
<dbReference type="PRINTS" id="PR00792">
    <property type="entry name" value="PEPSIN"/>
</dbReference>
<evidence type="ECO:0000259" key="16">
    <source>
        <dbReference type="PROSITE" id="PS51767"/>
    </source>
</evidence>
<dbReference type="EC" id="3.4.23.15" evidence="4"/>
<proteinExistence type="inferred from homology"/>
<evidence type="ECO:0000256" key="8">
    <source>
        <dbReference type="ARBA" id="ARBA00022750"/>
    </source>
</evidence>
<name>A0AAV7QCM5_PLEWA</name>
<evidence type="ECO:0000256" key="11">
    <source>
        <dbReference type="ARBA" id="ARBA00023157"/>
    </source>
</evidence>
<evidence type="ECO:0000256" key="14">
    <source>
        <dbReference type="PIRSR" id="PIRSR601461-2"/>
    </source>
</evidence>
<organism evidence="17 18">
    <name type="scientific">Pleurodeles waltl</name>
    <name type="common">Iberian ribbed newt</name>
    <dbReference type="NCBI Taxonomy" id="8319"/>
    <lineage>
        <taxon>Eukaryota</taxon>
        <taxon>Metazoa</taxon>
        <taxon>Chordata</taxon>
        <taxon>Craniata</taxon>
        <taxon>Vertebrata</taxon>
        <taxon>Euteleostomi</taxon>
        <taxon>Amphibia</taxon>
        <taxon>Batrachia</taxon>
        <taxon>Caudata</taxon>
        <taxon>Salamandroidea</taxon>
        <taxon>Salamandridae</taxon>
        <taxon>Pleurodelinae</taxon>
        <taxon>Pleurodeles</taxon>
    </lineage>
</organism>
<dbReference type="PANTHER" id="PTHR47966:SF24">
    <property type="entry name" value="RENIN"/>
    <property type="match status" value="1"/>
</dbReference>
<dbReference type="PANTHER" id="PTHR47966">
    <property type="entry name" value="BETA-SITE APP-CLEAVING ENZYME, ISOFORM A-RELATED"/>
    <property type="match status" value="1"/>
</dbReference>
<evidence type="ECO:0000256" key="9">
    <source>
        <dbReference type="ARBA" id="ARBA00022801"/>
    </source>
</evidence>
<dbReference type="PROSITE" id="PS00141">
    <property type="entry name" value="ASP_PROTEASE"/>
    <property type="match status" value="2"/>
</dbReference>
<evidence type="ECO:0000256" key="10">
    <source>
        <dbReference type="ARBA" id="ARBA00023145"/>
    </source>
</evidence>
<keyword evidence="5" id="KW-0964">Secreted</keyword>
<dbReference type="FunFam" id="2.40.70.10:FF:000032">
    <property type="entry name" value="renin"/>
    <property type="match status" value="1"/>
</dbReference>
<dbReference type="Pfam" id="PF00026">
    <property type="entry name" value="Asp"/>
    <property type="match status" value="1"/>
</dbReference>
<feature type="active site" evidence="13">
    <location>
        <position position="86"/>
    </location>
</feature>
<evidence type="ECO:0000256" key="5">
    <source>
        <dbReference type="ARBA" id="ARBA00022525"/>
    </source>
</evidence>
<feature type="active site" evidence="13">
    <location>
        <position position="272"/>
    </location>
</feature>
<evidence type="ECO:0000256" key="15">
    <source>
        <dbReference type="RuleBase" id="RU000454"/>
    </source>
</evidence>
<evidence type="ECO:0000256" key="6">
    <source>
        <dbReference type="ARBA" id="ARBA00022670"/>
    </source>
</evidence>